<feature type="compositionally biased region" description="Basic and acidic residues" evidence="1">
    <location>
        <begin position="56"/>
        <end position="77"/>
    </location>
</feature>
<proteinExistence type="predicted"/>
<gene>
    <name evidence="2" type="ORF">JW322_00690</name>
</gene>
<evidence type="ECO:0008006" key="4">
    <source>
        <dbReference type="Google" id="ProtNLM"/>
    </source>
</evidence>
<comment type="caution">
    <text evidence="2">The sequence shown here is derived from an EMBL/GenBank/DDBJ whole genome shotgun (WGS) entry which is preliminary data.</text>
</comment>
<dbReference type="Proteomes" id="UP001162155">
    <property type="component" value="Unassembled WGS sequence"/>
</dbReference>
<organism evidence="2 3">
    <name type="scientific">Pseudomonas syringae pv. papulans</name>
    <dbReference type="NCBI Taxonomy" id="83963"/>
    <lineage>
        <taxon>Bacteria</taxon>
        <taxon>Pseudomonadati</taxon>
        <taxon>Pseudomonadota</taxon>
        <taxon>Gammaproteobacteria</taxon>
        <taxon>Pseudomonadales</taxon>
        <taxon>Pseudomonadaceae</taxon>
        <taxon>Pseudomonas</taxon>
        <taxon>Pseudomonas syringae</taxon>
    </lineage>
</organism>
<dbReference type="RefSeq" id="WP_080336774.1">
    <property type="nucleotide sequence ID" value="NZ_JAFFRY010000121.1"/>
</dbReference>
<feature type="region of interest" description="Disordered" evidence="1">
    <location>
        <begin position="42"/>
        <end position="89"/>
    </location>
</feature>
<name>A0AA43DND9_PSESX</name>
<evidence type="ECO:0000313" key="3">
    <source>
        <dbReference type="Proteomes" id="UP001162155"/>
    </source>
</evidence>
<evidence type="ECO:0000313" key="2">
    <source>
        <dbReference type="EMBL" id="MDH4620334.1"/>
    </source>
</evidence>
<sequence>MKKNLGLSGIIFSILTLSGCDKTSEDHARDAARHEEEAQFHLAEGHNDEANQASQKAKEAHSRAKDLAASEDRHRPPESAVPVWIKATE</sequence>
<protein>
    <recommendedName>
        <fullName evidence="4">Lipoprotein</fullName>
    </recommendedName>
</protein>
<dbReference type="AlphaFoldDB" id="A0AA43DND9"/>
<evidence type="ECO:0000256" key="1">
    <source>
        <dbReference type="SAM" id="MobiDB-lite"/>
    </source>
</evidence>
<dbReference type="EMBL" id="JAFFRZ010000001">
    <property type="protein sequence ID" value="MDH4620334.1"/>
    <property type="molecule type" value="Genomic_DNA"/>
</dbReference>
<accession>A0AA43DND9</accession>
<dbReference type="PROSITE" id="PS51257">
    <property type="entry name" value="PROKAR_LIPOPROTEIN"/>
    <property type="match status" value="1"/>
</dbReference>
<reference evidence="2" key="1">
    <citation type="submission" date="2021-02" db="EMBL/GenBank/DDBJ databases">
        <title>Genome analysis of blister spot of apple pathogen from New York area.</title>
        <authorList>
            <person name="Kandel P."/>
            <person name="Hockett K.L."/>
            <person name="Santander R."/>
            <person name="Acimovic S."/>
        </authorList>
    </citation>
    <scope>NUCLEOTIDE SEQUENCE</scope>
    <source>
        <strain evidence="2">PSP1</strain>
    </source>
</reference>